<evidence type="ECO:0000313" key="9">
    <source>
        <dbReference type="Proteomes" id="UP000462865"/>
    </source>
</evidence>
<dbReference type="PROSITE" id="PS01039">
    <property type="entry name" value="SBP_BACTERIAL_3"/>
    <property type="match status" value="1"/>
</dbReference>
<evidence type="ECO:0000259" key="5">
    <source>
        <dbReference type="SMART" id="SM00062"/>
    </source>
</evidence>
<dbReference type="EMBL" id="QIBW01000004">
    <property type="protein sequence ID" value="ROT90749.1"/>
    <property type="molecule type" value="Genomic_DNA"/>
</dbReference>
<evidence type="ECO:0000256" key="4">
    <source>
        <dbReference type="RuleBase" id="RU003744"/>
    </source>
</evidence>
<sequence length="279" mass="29637">MGKVRTRGATLLLVALALVWALAGLAGCGSGEGAKGTPANGEALRVGVRSDVVGFGYLNEGTGKYYGLEIDIAEEMAARMGYGTVEFVTVTPDTRKDMLSNGDVDCMVACYSIAESREKNFDFSPSYYTDASIVMVENSSLVSGIDGLKGLTFGTMAGTNTAPQLALKLTESGFTSGEALEQTEDHSMTRFDNFRLVQMASYQDLSRALEEGSIDAACMDGAIAHTYLNADRSILDYVIDTQEYGVATQKGSALSKPVSDAIQGMLDDGTIAVLTDKWN</sequence>
<evidence type="ECO:0000256" key="2">
    <source>
        <dbReference type="ARBA" id="ARBA00010333"/>
    </source>
</evidence>
<dbReference type="InterPro" id="IPR018313">
    <property type="entry name" value="SBP_3_CS"/>
</dbReference>
<comment type="caution">
    <text evidence="7">The sequence shown here is derived from an EMBL/GenBank/DDBJ whole genome shotgun (WGS) entry which is preliminary data.</text>
</comment>
<dbReference type="EMBL" id="WKZA01000010">
    <property type="protein sequence ID" value="MSA94224.1"/>
    <property type="molecule type" value="Genomic_DNA"/>
</dbReference>
<protein>
    <submittedName>
        <fullName evidence="7">Amino acid ABC transporter substrate-binding protein</fullName>
    </submittedName>
    <submittedName>
        <fullName evidence="6">Transporter substrate-binding domain-containing protein</fullName>
    </submittedName>
</protein>
<dbReference type="PANTHER" id="PTHR35936:SF34">
    <property type="entry name" value="ABC TRANSPORTER EXTRACELLULAR-BINDING PROTEIN YCKB-RELATED"/>
    <property type="match status" value="1"/>
</dbReference>
<proteinExistence type="inferred from homology"/>
<gene>
    <name evidence="7" type="ORF">DMP12_04415</name>
    <name evidence="6" type="ORF">GKG38_03945</name>
</gene>
<dbReference type="PROSITE" id="PS51257">
    <property type="entry name" value="PROKAR_LIPOPROTEIN"/>
    <property type="match status" value="1"/>
</dbReference>
<dbReference type="SUPFAM" id="SSF53850">
    <property type="entry name" value="Periplasmic binding protein-like II"/>
    <property type="match status" value="1"/>
</dbReference>
<reference evidence="6 9" key="4">
    <citation type="journal article" date="2019" name="Nat. Med.">
        <title>A library of human gut bacterial isolates paired with longitudinal multiomics data enables mechanistic microbiome research.</title>
        <authorList>
            <person name="Poyet M."/>
            <person name="Groussin M."/>
            <person name="Gibbons S.M."/>
            <person name="Avila-Pacheco J."/>
            <person name="Jiang X."/>
            <person name="Kearney S.M."/>
            <person name="Perrotta A.R."/>
            <person name="Berdy B."/>
            <person name="Zhao S."/>
            <person name="Lieberman T.D."/>
            <person name="Swanson P.K."/>
            <person name="Smith M."/>
            <person name="Roesemann S."/>
            <person name="Alexander J.E."/>
            <person name="Rich S.A."/>
            <person name="Livny J."/>
            <person name="Vlamakis H."/>
            <person name="Clish C."/>
            <person name="Bullock K."/>
            <person name="Deik A."/>
            <person name="Scott J."/>
            <person name="Pierce K.A."/>
            <person name="Xavier R.J."/>
            <person name="Alm E.J."/>
        </authorList>
    </citation>
    <scope>NUCLEOTIDE SEQUENCE [LARGE SCALE GENOMIC DNA]</scope>
    <source>
        <strain evidence="6 9">BIOML-A1</strain>
    </source>
</reference>
<dbReference type="SMART" id="SM00062">
    <property type="entry name" value="PBPb"/>
    <property type="match status" value="1"/>
</dbReference>
<comment type="similarity">
    <text evidence="2 4">Belongs to the bacterial solute-binding protein 3 family.</text>
</comment>
<feature type="domain" description="Solute-binding protein family 3/N-terminal" evidence="5">
    <location>
        <begin position="43"/>
        <end position="279"/>
    </location>
</feature>
<evidence type="ECO:0000256" key="3">
    <source>
        <dbReference type="ARBA" id="ARBA00022729"/>
    </source>
</evidence>
<reference evidence="7" key="3">
    <citation type="journal article" date="2019" name="Microbiol. Resour. Announc.">
        <title>Draft Genome Sequences of Type Strains of Gordonibacter faecihominis, Paraeggerthella hongkongensis, Parvibacter caecicola,Slackia equolifaciens, Slackia faecicanis, and Slackia isoflavoniconvertens.</title>
        <authorList>
            <person name="Danylec N."/>
            <person name="Stoll D.A."/>
            <person name="Dotsch A."/>
            <person name="Huch M."/>
        </authorList>
    </citation>
    <scope>NUCLEOTIDE SEQUENCE</scope>
    <source>
        <strain evidence="7">DSM 27213</strain>
    </source>
</reference>
<comment type="subcellular location">
    <subcellularLocation>
        <location evidence="1">Cell envelope</location>
    </subcellularLocation>
</comment>
<dbReference type="RefSeq" id="WP_096227101.1">
    <property type="nucleotide sequence ID" value="NZ_CP168029.1"/>
</dbReference>
<dbReference type="PANTHER" id="PTHR35936">
    <property type="entry name" value="MEMBRANE-BOUND LYTIC MUREIN TRANSGLYCOSYLASE F"/>
    <property type="match status" value="1"/>
</dbReference>
<dbReference type="GO" id="GO:0030313">
    <property type="term" value="C:cell envelope"/>
    <property type="evidence" value="ECO:0007669"/>
    <property type="project" value="UniProtKB-SubCell"/>
</dbReference>
<name>A0A423ULL6_9ACTN</name>
<dbReference type="Pfam" id="PF00497">
    <property type="entry name" value="SBP_bac_3"/>
    <property type="match status" value="1"/>
</dbReference>
<dbReference type="Gene3D" id="3.40.190.10">
    <property type="entry name" value="Periplasmic binding protein-like II"/>
    <property type="match status" value="2"/>
</dbReference>
<reference evidence="8" key="1">
    <citation type="submission" date="2018-05" db="EMBL/GenBank/DDBJ databases">
        <title>Genome Sequencing of selected type strains of the family Eggerthellaceae.</title>
        <authorList>
            <person name="Danylec N."/>
            <person name="Stoll D.A."/>
            <person name="Doetsch A."/>
            <person name="Huch M."/>
        </authorList>
    </citation>
    <scope>NUCLEOTIDE SEQUENCE [LARGE SCALE GENOMIC DNA]</scope>
    <source>
        <strain evidence="8">DSM 27213</strain>
    </source>
</reference>
<reference evidence="7" key="2">
    <citation type="journal article" date="2019" name="Int. J. Syst. Evol. Microbiol.">
        <title>Gordonibacter faecihominis is a later heterotypic synonym of Gordonibacter urolithinfaciens.</title>
        <authorList>
            <person name="Danylec N."/>
            <person name="Stoll D.A."/>
            <person name="Huch M."/>
        </authorList>
    </citation>
    <scope>NUCLEOTIDE SEQUENCE</scope>
    <source>
        <strain evidence="7">DSM 27213</strain>
    </source>
</reference>
<dbReference type="Proteomes" id="UP000285258">
    <property type="component" value="Unassembled WGS sequence"/>
</dbReference>
<dbReference type="InterPro" id="IPR001638">
    <property type="entry name" value="Solute-binding_3/MltF_N"/>
</dbReference>
<keyword evidence="3" id="KW-0732">Signal</keyword>
<evidence type="ECO:0000256" key="1">
    <source>
        <dbReference type="ARBA" id="ARBA00004196"/>
    </source>
</evidence>
<evidence type="ECO:0000313" key="6">
    <source>
        <dbReference type="EMBL" id="MSA94224.1"/>
    </source>
</evidence>
<evidence type="ECO:0000313" key="7">
    <source>
        <dbReference type="EMBL" id="ROT90749.1"/>
    </source>
</evidence>
<organism evidence="7 8">
    <name type="scientific">Gordonibacter urolithinfaciens</name>
    <dbReference type="NCBI Taxonomy" id="1335613"/>
    <lineage>
        <taxon>Bacteria</taxon>
        <taxon>Bacillati</taxon>
        <taxon>Actinomycetota</taxon>
        <taxon>Coriobacteriia</taxon>
        <taxon>Eggerthellales</taxon>
        <taxon>Eggerthellaceae</taxon>
        <taxon>Gordonibacter</taxon>
    </lineage>
</organism>
<accession>A0A423ULL6</accession>
<dbReference type="AlphaFoldDB" id="A0A423ULL6"/>
<evidence type="ECO:0000313" key="8">
    <source>
        <dbReference type="Proteomes" id="UP000285258"/>
    </source>
</evidence>
<dbReference type="Proteomes" id="UP000462865">
    <property type="component" value="Unassembled WGS sequence"/>
</dbReference>